<proteinExistence type="inferred from homology"/>
<dbReference type="Gene3D" id="1.10.510.10">
    <property type="entry name" value="Transferase(Phosphotransferase) domain 1"/>
    <property type="match status" value="1"/>
</dbReference>
<feature type="domain" description="Apple" evidence="23">
    <location>
        <begin position="335"/>
        <end position="415"/>
    </location>
</feature>
<gene>
    <name evidence="24" type="ORF">SAY86_004651</name>
</gene>
<feature type="signal peptide" evidence="20">
    <location>
        <begin position="1"/>
        <end position="19"/>
    </location>
</feature>
<dbReference type="GO" id="GO:0016020">
    <property type="term" value="C:membrane"/>
    <property type="evidence" value="ECO:0007669"/>
    <property type="project" value="UniProtKB-SubCell"/>
</dbReference>
<dbReference type="GO" id="GO:0004674">
    <property type="term" value="F:protein serine/threonine kinase activity"/>
    <property type="evidence" value="ECO:0007669"/>
    <property type="project" value="UniProtKB-KW"/>
</dbReference>
<dbReference type="CDD" id="cd14066">
    <property type="entry name" value="STKc_IRAK"/>
    <property type="match status" value="1"/>
</dbReference>
<dbReference type="PROSITE" id="PS50011">
    <property type="entry name" value="PROTEIN_KINASE_DOM"/>
    <property type="match status" value="1"/>
</dbReference>
<dbReference type="Gene3D" id="3.50.4.10">
    <property type="entry name" value="Hepatocyte Growth Factor"/>
    <property type="match status" value="1"/>
</dbReference>
<dbReference type="InterPro" id="IPR001480">
    <property type="entry name" value="Bulb-type_lectin_dom"/>
</dbReference>
<dbReference type="CDD" id="cd01098">
    <property type="entry name" value="PAN_AP_plant"/>
    <property type="match status" value="1"/>
</dbReference>
<name>A0AAN7MFY0_TRANT</name>
<reference evidence="24 25" key="1">
    <citation type="journal article" date="2023" name="Hortic Res">
        <title>Pangenome of water caltrop reveals structural variations and asymmetric subgenome divergence after allopolyploidization.</title>
        <authorList>
            <person name="Zhang X."/>
            <person name="Chen Y."/>
            <person name="Wang L."/>
            <person name="Yuan Y."/>
            <person name="Fang M."/>
            <person name="Shi L."/>
            <person name="Lu R."/>
            <person name="Comes H.P."/>
            <person name="Ma Y."/>
            <person name="Chen Y."/>
            <person name="Huang G."/>
            <person name="Zhou Y."/>
            <person name="Zheng Z."/>
            <person name="Qiu Y."/>
        </authorList>
    </citation>
    <scope>NUCLEOTIDE SEQUENCE [LARGE SCALE GENOMIC DNA]</scope>
    <source>
        <strain evidence="24">F231</strain>
    </source>
</reference>
<feature type="chain" id="PRO_5042993455" description="Receptor-like serine/threonine-protein kinase" evidence="20">
    <location>
        <begin position="20"/>
        <end position="798"/>
    </location>
</feature>
<dbReference type="FunFam" id="3.30.200.20:FF:000059">
    <property type="entry name" value="S-receptor-like serine/threonine-protein kinase"/>
    <property type="match status" value="1"/>
</dbReference>
<evidence type="ECO:0000256" key="6">
    <source>
        <dbReference type="ARBA" id="ARBA00022729"/>
    </source>
</evidence>
<dbReference type="PANTHER" id="PTHR47974">
    <property type="entry name" value="OS07G0415500 PROTEIN"/>
    <property type="match status" value="1"/>
</dbReference>
<evidence type="ECO:0000256" key="10">
    <source>
        <dbReference type="ARBA" id="ARBA00022989"/>
    </source>
</evidence>
<keyword evidence="10 19" id="KW-1133">Transmembrane helix</keyword>
<evidence type="ECO:0000256" key="12">
    <source>
        <dbReference type="ARBA" id="ARBA00023157"/>
    </source>
</evidence>
<keyword evidence="6 20" id="KW-0732">Signal</keyword>
<dbReference type="Proteomes" id="UP001346149">
    <property type="component" value="Unassembled WGS sequence"/>
</dbReference>
<dbReference type="PROSITE" id="PS00108">
    <property type="entry name" value="PROTEIN_KINASE_ST"/>
    <property type="match status" value="1"/>
</dbReference>
<evidence type="ECO:0000256" key="5">
    <source>
        <dbReference type="ARBA" id="ARBA00022692"/>
    </source>
</evidence>
<feature type="domain" description="Protein kinase" evidence="21">
    <location>
        <begin position="513"/>
        <end position="797"/>
    </location>
</feature>
<feature type="domain" description="Bulb-type lectin" evidence="22">
    <location>
        <begin position="15"/>
        <end position="147"/>
    </location>
</feature>
<keyword evidence="12" id="KW-1015">Disulfide bond</keyword>
<comment type="catalytic activity">
    <reaction evidence="15 17">
        <text>L-threonyl-[protein] + ATP = O-phospho-L-threonyl-[protein] + ADP + H(+)</text>
        <dbReference type="Rhea" id="RHEA:46608"/>
        <dbReference type="Rhea" id="RHEA-COMP:11060"/>
        <dbReference type="Rhea" id="RHEA-COMP:11605"/>
        <dbReference type="ChEBI" id="CHEBI:15378"/>
        <dbReference type="ChEBI" id="CHEBI:30013"/>
        <dbReference type="ChEBI" id="CHEBI:30616"/>
        <dbReference type="ChEBI" id="CHEBI:61977"/>
        <dbReference type="ChEBI" id="CHEBI:456216"/>
        <dbReference type="EC" id="2.7.11.1"/>
    </reaction>
</comment>
<dbReference type="EC" id="2.7.11.1" evidence="17"/>
<accession>A0AAN7MFY0</accession>
<dbReference type="InterPro" id="IPR017441">
    <property type="entry name" value="Protein_kinase_ATP_BS"/>
</dbReference>
<dbReference type="SMART" id="SM00220">
    <property type="entry name" value="S_TKc"/>
    <property type="match status" value="1"/>
</dbReference>
<dbReference type="Pfam" id="PF00069">
    <property type="entry name" value="Pkinase"/>
    <property type="match status" value="1"/>
</dbReference>
<dbReference type="PANTHER" id="PTHR47974:SF3">
    <property type="entry name" value="RECEPTOR-LIKE SERINE_THREONINE-PROTEIN KINASE"/>
    <property type="match status" value="1"/>
</dbReference>
<keyword evidence="4 17" id="KW-0808">Transferase</keyword>
<dbReference type="Gene3D" id="3.30.200.20">
    <property type="entry name" value="Phosphorylase Kinase, domain 1"/>
    <property type="match status" value="1"/>
</dbReference>
<dbReference type="SMART" id="SM00108">
    <property type="entry name" value="B_lectin"/>
    <property type="match status" value="1"/>
</dbReference>
<evidence type="ECO:0000256" key="14">
    <source>
        <dbReference type="ARBA" id="ARBA00023180"/>
    </source>
</evidence>
<evidence type="ECO:0000259" key="21">
    <source>
        <dbReference type="PROSITE" id="PS50011"/>
    </source>
</evidence>
<keyword evidence="7 17" id="KW-0547">Nucleotide-binding</keyword>
<evidence type="ECO:0000256" key="16">
    <source>
        <dbReference type="ARBA" id="ARBA00048679"/>
    </source>
</evidence>
<dbReference type="InterPro" id="IPR008271">
    <property type="entry name" value="Ser/Thr_kinase_AS"/>
</dbReference>
<dbReference type="InterPro" id="IPR000858">
    <property type="entry name" value="S_locus_glycoprot_dom"/>
</dbReference>
<evidence type="ECO:0000256" key="4">
    <source>
        <dbReference type="ARBA" id="ARBA00022679"/>
    </source>
</evidence>
<dbReference type="Gene3D" id="2.90.10.10">
    <property type="entry name" value="Bulb-type lectin domain"/>
    <property type="match status" value="1"/>
</dbReference>
<dbReference type="PIRSF" id="PIRSF000641">
    <property type="entry name" value="SRK"/>
    <property type="match status" value="1"/>
</dbReference>
<dbReference type="PROSITE" id="PS50948">
    <property type="entry name" value="PAN"/>
    <property type="match status" value="1"/>
</dbReference>
<evidence type="ECO:0000256" key="3">
    <source>
        <dbReference type="ARBA" id="ARBA00022536"/>
    </source>
</evidence>
<comment type="catalytic activity">
    <reaction evidence="16 17">
        <text>L-seryl-[protein] + ATP = O-phospho-L-seryl-[protein] + ADP + H(+)</text>
        <dbReference type="Rhea" id="RHEA:17989"/>
        <dbReference type="Rhea" id="RHEA-COMP:9863"/>
        <dbReference type="Rhea" id="RHEA-COMP:11604"/>
        <dbReference type="ChEBI" id="CHEBI:15378"/>
        <dbReference type="ChEBI" id="CHEBI:29999"/>
        <dbReference type="ChEBI" id="CHEBI:30616"/>
        <dbReference type="ChEBI" id="CHEBI:83421"/>
        <dbReference type="ChEBI" id="CHEBI:456216"/>
        <dbReference type="EC" id="2.7.11.1"/>
    </reaction>
</comment>
<feature type="transmembrane region" description="Helical" evidence="19">
    <location>
        <begin position="456"/>
        <end position="479"/>
    </location>
</feature>
<evidence type="ECO:0000256" key="17">
    <source>
        <dbReference type="PIRNR" id="PIRNR000641"/>
    </source>
</evidence>
<keyword evidence="9 17" id="KW-0067">ATP-binding</keyword>
<dbReference type="EMBL" id="JAXQNO010000001">
    <property type="protein sequence ID" value="KAK4804834.1"/>
    <property type="molecule type" value="Genomic_DNA"/>
</dbReference>
<comment type="similarity">
    <text evidence="17">Belongs to the protein kinase superfamily. Ser/Thr protein kinase family.</text>
</comment>
<evidence type="ECO:0000259" key="23">
    <source>
        <dbReference type="PROSITE" id="PS50948"/>
    </source>
</evidence>
<feature type="binding site" evidence="18">
    <location>
        <position position="541"/>
    </location>
    <ligand>
        <name>ATP</name>
        <dbReference type="ChEBI" id="CHEBI:30616"/>
    </ligand>
</feature>
<dbReference type="AlphaFoldDB" id="A0AAN7MFY0"/>
<keyword evidence="5 19" id="KW-0812">Transmembrane</keyword>
<dbReference type="SUPFAM" id="SSF56112">
    <property type="entry name" value="Protein kinase-like (PK-like)"/>
    <property type="match status" value="1"/>
</dbReference>
<dbReference type="Pfam" id="PF00954">
    <property type="entry name" value="S_locus_glycop"/>
    <property type="match status" value="1"/>
</dbReference>
<dbReference type="InterPro" id="IPR003609">
    <property type="entry name" value="Pan_app"/>
</dbReference>
<comment type="caution">
    <text evidence="24">The sequence shown here is derived from an EMBL/GenBank/DDBJ whole genome shotgun (WGS) entry which is preliminary data.</text>
</comment>
<dbReference type="InterPro" id="IPR024171">
    <property type="entry name" value="SRK-like_kinase"/>
</dbReference>
<keyword evidence="3" id="KW-0245">EGF-like domain</keyword>
<dbReference type="Pfam" id="PF01453">
    <property type="entry name" value="B_lectin"/>
    <property type="match status" value="1"/>
</dbReference>
<keyword evidence="8 17" id="KW-0418">Kinase</keyword>
<evidence type="ECO:0000256" key="18">
    <source>
        <dbReference type="PROSITE-ProRule" id="PRU10141"/>
    </source>
</evidence>
<sequence length="798" mass="90045">MFPSFWIFLSLLCLQLSSAVRQSLPSGSSLSVEKPSDVLVSPEGAFFAGFFRVGNNAYSFAIWHDNPICRAESCFPVWMANRNVPVNGKGSRLSLFESGSLVLTDAGDSILWSTVIVGSRATKLQLNDTGNLIVVGEKGDILWQSFDYPTDTLLPKQPMKRDTVLISSRSRANYSAGFYRLYFSDDNVLHLIFDGPTFSSTYWPVPWSRPSDQGRFIYNTTRSAFLDPLGHFLSSDNYTFFSSDYGAILPRRLAVDPDGNLRLYSLNNVTRKWSVTWEAMPSTSCLVHGVCGNNSLCSYDRLLGRTCSCIPGYFMVDQNDWSFGCKPSFQLSDGCSSDVGFVMLRDVDFYGYDYNQTSNTTLSNCRSMCASLCSCRGFQYTMSYTKRTYVCFLKNELVNGQNLPNFEGQFYLKVNKSMRFTREELEKRKQYNCTSRPMETLRRRYRQKGNSGVFNFMLWFAVAVGGIEILLVFVVWVFFYRDEQDTKEGYHNYLLAATGFQRFTYDELKKATKNFSKEIGRGSGGIVYRGILSDNRVAAVKLLNDATTGEADFLAEVSTIGKLNHMNLIEMWGYCAEGKYRLLVYEYMEHGSLAENLSSTELDWSKRFNIAVGTAKGLAYLHEECLEWVLHCDVKPQNILLDSEYQPKVADLGLSKLMDRGNGVNSEFSRIRGTRGYMAPEWVSNLPITSKVDVYSYGIVMLELATGMSPTGGVHSLGSGGDVKNIRLVPWVRQKMQESASNPTRVDEMVDPSLVGNYDKKKMETLIQVALQCVAEEREARPSMGQVLEILLQHENTE</sequence>
<evidence type="ECO:0000256" key="11">
    <source>
        <dbReference type="ARBA" id="ARBA00023136"/>
    </source>
</evidence>
<dbReference type="SMART" id="SM00473">
    <property type="entry name" value="PAN_AP"/>
    <property type="match status" value="1"/>
</dbReference>
<evidence type="ECO:0000256" key="1">
    <source>
        <dbReference type="ARBA" id="ARBA00004479"/>
    </source>
</evidence>
<evidence type="ECO:0000256" key="19">
    <source>
        <dbReference type="SAM" id="Phobius"/>
    </source>
</evidence>
<evidence type="ECO:0000256" key="13">
    <source>
        <dbReference type="ARBA" id="ARBA00023170"/>
    </source>
</evidence>
<dbReference type="InterPro" id="IPR036426">
    <property type="entry name" value="Bulb-type_lectin_dom_sf"/>
</dbReference>
<evidence type="ECO:0000256" key="9">
    <source>
        <dbReference type="ARBA" id="ARBA00022840"/>
    </source>
</evidence>
<dbReference type="InterPro" id="IPR000719">
    <property type="entry name" value="Prot_kinase_dom"/>
</dbReference>
<keyword evidence="11 19" id="KW-0472">Membrane</keyword>
<evidence type="ECO:0000313" key="25">
    <source>
        <dbReference type="Proteomes" id="UP001346149"/>
    </source>
</evidence>
<evidence type="ECO:0000313" key="24">
    <source>
        <dbReference type="EMBL" id="KAK4804834.1"/>
    </source>
</evidence>
<dbReference type="PROSITE" id="PS00107">
    <property type="entry name" value="PROTEIN_KINASE_ATP"/>
    <property type="match status" value="1"/>
</dbReference>
<organism evidence="24 25">
    <name type="scientific">Trapa natans</name>
    <name type="common">Water chestnut</name>
    <dbReference type="NCBI Taxonomy" id="22666"/>
    <lineage>
        <taxon>Eukaryota</taxon>
        <taxon>Viridiplantae</taxon>
        <taxon>Streptophyta</taxon>
        <taxon>Embryophyta</taxon>
        <taxon>Tracheophyta</taxon>
        <taxon>Spermatophyta</taxon>
        <taxon>Magnoliopsida</taxon>
        <taxon>eudicotyledons</taxon>
        <taxon>Gunneridae</taxon>
        <taxon>Pentapetalae</taxon>
        <taxon>rosids</taxon>
        <taxon>malvids</taxon>
        <taxon>Myrtales</taxon>
        <taxon>Lythraceae</taxon>
        <taxon>Trapa</taxon>
    </lineage>
</organism>
<dbReference type="PROSITE" id="PS50927">
    <property type="entry name" value="BULB_LECTIN"/>
    <property type="match status" value="1"/>
</dbReference>
<keyword evidence="14" id="KW-0325">Glycoprotein</keyword>
<dbReference type="SUPFAM" id="SSF51110">
    <property type="entry name" value="alpha-D-mannose-specific plant lectins"/>
    <property type="match status" value="1"/>
</dbReference>
<dbReference type="GO" id="GO:0048544">
    <property type="term" value="P:recognition of pollen"/>
    <property type="evidence" value="ECO:0007669"/>
    <property type="project" value="InterPro"/>
</dbReference>
<keyword evidence="13" id="KW-0675">Receptor</keyword>
<comment type="subcellular location">
    <subcellularLocation>
        <location evidence="1">Membrane</location>
        <topology evidence="1">Single-pass type I membrane protein</topology>
    </subcellularLocation>
</comment>
<dbReference type="CDD" id="cd00028">
    <property type="entry name" value="B_lectin"/>
    <property type="match status" value="1"/>
</dbReference>
<dbReference type="InterPro" id="IPR011009">
    <property type="entry name" value="Kinase-like_dom_sf"/>
</dbReference>
<evidence type="ECO:0000256" key="8">
    <source>
        <dbReference type="ARBA" id="ARBA00022777"/>
    </source>
</evidence>
<evidence type="ECO:0000256" key="2">
    <source>
        <dbReference type="ARBA" id="ARBA00022527"/>
    </source>
</evidence>
<dbReference type="GO" id="GO:0005524">
    <property type="term" value="F:ATP binding"/>
    <property type="evidence" value="ECO:0007669"/>
    <property type="project" value="UniProtKB-UniRule"/>
</dbReference>
<keyword evidence="25" id="KW-1185">Reference proteome</keyword>
<dbReference type="FunFam" id="1.10.510.10:FF:000537">
    <property type="entry name" value="Putative receptor-like protein kinase"/>
    <property type="match status" value="1"/>
</dbReference>
<evidence type="ECO:0000256" key="7">
    <source>
        <dbReference type="ARBA" id="ARBA00022741"/>
    </source>
</evidence>
<evidence type="ECO:0000259" key="22">
    <source>
        <dbReference type="PROSITE" id="PS50927"/>
    </source>
</evidence>
<keyword evidence="2 17" id="KW-0723">Serine/threonine-protein kinase</keyword>
<evidence type="ECO:0000256" key="20">
    <source>
        <dbReference type="SAM" id="SignalP"/>
    </source>
</evidence>
<protein>
    <recommendedName>
        <fullName evidence="17">Receptor-like serine/threonine-protein kinase</fullName>
        <ecNumber evidence="17">2.7.11.1</ecNumber>
    </recommendedName>
</protein>
<evidence type="ECO:0000256" key="15">
    <source>
        <dbReference type="ARBA" id="ARBA00047899"/>
    </source>
</evidence>